<dbReference type="Pfam" id="PF00656">
    <property type="entry name" value="Peptidase_C14"/>
    <property type="match status" value="1"/>
</dbReference>
<dbReference type="EMBL" id="CP061799">
    <property type="protein sequence ID" value="QTA79906.1"/>
    <property type="molecule type" value="Genomic_DNA"/>
</dbReference>
<dbReference type="GO" id="GO:0006508">
    <property type="term" value="P:proteolysis"/>
    <property type="evidence" value="ECO:0007669"/>
    <property type="project" value="InterPro"/>
</dbReference>
<dbReference type="PANTHER" id="PTHR22576">
    <property type="entry name" value="MUCOSA ASSOCIATED LYMPHOID TISSUE LYMPHOMA TRANSLOCATION PROTEIN 1/PARACASPASE"/>
    <property type="match status" value="1"/>
</dbReference>
<evidence type="ECO:0000313" key="4">
    <source>
        <dbReference type="Proteomes" id="UP000663720"/>
    </source>
</evidence>
<dbReference type="Proteomes" id="UP000663720">
    <property type="component" value="Chromosome"/>
</dbReference>
<dbReference type="AlphaFoldDB" id="A0A975B6W0"/>
<dbReference type="PANTHER" id="PTHR22576:SF37">
    <property type="entry name" value="MUCOSA-ASSOCIATED LYMPHOID TISSUE LYMPHOMA TRANSLOCATION PROTEIN 1"/>
    <property type="match status" value="1"/>
</dbReference>
<dbReference type="Pfam" id="PF03781">
    <property type="entry name" value="FGE-sulfatase"/>
    <property type="match status" value="1"/>
</dbReference>
<name>A0A975B6W0_9BACT</name>
<dbReference type="InterPro" id="IPR042095">
    <property type="entry name" value="SUMF_sf"/>
</dbReference>
<dbReference type="InterPro" id="IPR011600">
    <property type="entry name" value="Pept_C14_caspase"/>
</dbReference>
<protein>
    <submittedName>
        <fullName evidence="3">Sulfatase-modifying factor enzyme domain-containing protein</fullName>
    </submittedName>
</protein>
<proteinExistence type="inferred from homology"/>
<dbReference type="SUPFAM" id="SSF52129">
    <property type="entry name" value="Caspase-like"/>
    <property type="match status" value="1"/>
</dbReference>
<dbReference type="SUPFAM" id="SSF56436">
    <property type="entry name" value="C-type lectin-like"/>
    <property type="match status" value="1"/>
</dbReference>
<comment type="similarity">
    <text evidence="1">Belongs to the peptidase C14A family.</text>
</comment>
<dbReference type="InterPro" id="IPR052039">
    <property type="entry name" value="Caspase-related_regulators"/>
</dbReference>
<keyword evidence="4" id="KW-1185">Reference proteome</keyword>
<dbReference type="InterPro" id="IPR016187">
    <property type="entry name" value="CTDL_fold"/>
</dbReference>
<gene>
    <name evidence="3" type="ORF">dnl_21880</name>
</gene>
<dbReference type="InterPro" id="IPR015917">
    <property type="entry name" value="Pept_C14A"/>
</dbReference>
<evidence type="ECO:0000313" key="3">
    <source>
        <dbReference type="EMBL" id="QTA79906.1"/>
    </source>
</evidence>
<dbReference type="InterPro" id="IPR029030">
    <property type="entry name" value="Caspase-like_dom_sf"/>
</dbReference>
<dbReference type="InterPro" id="IPR005532">
    <property type="entry name" value="SUMF_dom"/>
</dbReference>
<dbReference type="InterPro" id="IPR001309">
    <property type="entry name" value="Pept_C14_p20"/>
</dbReference>
<sequence>MEAVMKKIFSIVIPGLAVLFLFYSNISADRGIERIVTGKESRYALIIGNGAYKTAPLKNPVNDSRDMERTLKELNFDVIYRENADQRTMKQAISEFGEKLRQDRGTGLFYFAGHGIQVRGRNYLIPIDAKIETESDAEYESVDAGRILGKMEDAGNKLNIVILDACRNNPFARGFRSNPSGLAAMRGPVGSIIVYATAENSVAADGSERNGLFTKYLLRHIKTPGLKIQDVVMNTRIDVAQESGSKQIPYEYSSLMGNFYFAGNGGSVMPPAQVPVTPQPPVIPVTSDELTNSLGMKFVYIEPGSFMMGSPENEPGRDSDETRHRVTLTKGFYMQTTEVTQGQWRAVMGSSPSYFKNCGDNCPVETVSWEYVQEFIKKLNRKEGIDKYRLPTEAEWEYSARAGNKTAFANGQITEKECGKEPNLDKMGWYCGNAGSKTHPVGQKKPNDWGLYDMHGNVYEWCMDWKSDYPSGDVIDPAGPSEGSSRVYRGGAWSRYAQSCRSANRSSNLPGKRNSRLGFRLLRQP</sequence>
<dbReference type="Gene3D" id="3.90.1580.10">
    <property type="entry name" value="paralog of FGE (formylglycine-generating enzyme)"/>
    <property type="match status" value="1"/>
</dbReference>
<reference evidence="3" key="1">
    <citation type="journal article" date="2021" name="Microb. Physiol.">
        <title>Proteogenomic Insights into the Physiology of Marine, Sulfate-Reducing, Filamentous Desulfonema limicola and Desulfonema magnum.</title>
        <authorList>
            <person name="Schnaars V."/>
            <person name="Wohlbrand L."/>
            <person name="Scheve S."/>
            <person name="Hinrichs C."/>
            <person name="Reinhardt R."/>
            <person name="Rabus R."/>
        </authorList>
    </citation>
    <scope>NUCLEOTIDE SEQUENCE</scope>
    <source>
        <strain evidence="3">5ac10</strain>
    </source>
</reference>
<dbReference type="PROSITE" id="PS50208">
    <property type="entry name" value="CASPASE_P20"/>
    <property type="match status" value="1"/>
</dbReference>
<accession>A0A975B6W0</accession>
<dbReference type="SMART" id="SM00115">
    <property type="entry name" value="CASc"/>
    <property type="match status" value="1"/>
</dbReference>
<evidence type="ECO:0000256" key="1">
    <source>
        <dbReference type="ARBA" id="ARBA00010134"/>
    </source>
</evidence>
<evidence type="ECO:0000259" key="2">
    <source>
        <dbReference type="PROSITE" id="PS50208"/>
    </source>
</evidence>
<organism evidence="3 4">
    <name type="scientific">Desulfonema limicola</name>
    <dbReference type="NCBI Taxonomy" id="45656"/>
    <lineage>
        <taxon>Bacteria</taxon>
        <taxon>Pseudomonadati</taxon>
        <taxon>Thermodesulfobacteriota</taxon>
        <taxon>Desulfobacteria</taxon>
        <taxon>Desulfobacterales</taxon>
        <taxon>Desulfococcaceae</taxon>
        <taxon>Desulfonema</taxon>
    </lineage>
</organism>
<dbReference type="Gene3D" id="3.40.50.1460">
    <property type="match status" value="1"/>
</dbReference>
<feature type="domain" description="Caspase family p20" evidence="2">
    <location>
        <begin position="40"/>
        <end position="170"/>
    </location>
</feature>
<dbReference type="KEGG" id="dli:dnl_21880"/>
<dbReference type="GO" id="GO:0004197">
    <property type="term" value="F:cysteine-type endopeptidase activity"/>
    <property type="evidence" value="ECO:0007669"/>
    <property type="project" value="InterPro"/>
</dbReference>